<evidence type="ECO:0000256" key="3">
    <source>
        <dbReference type="ARBA" id="ARBA00023125"/>
    </source>
</evidence>
<dbReference type="FunFam" id="1.20.5.170:FF:000020">
    <property type="entry name" value="BZIP transcription factor"/>
    <property type="match status" value="1"/>
</dbReference>
<evidence type="ECO:0000256" key="5">
    <source>
        <dbReference type="ARBA" id="ARBA00023242"/>
    </source>
</evidence>
<dbReference type="AlphaFoldDB" id="A0A9D4V3Y3"/>
<evidence type="ECO:0000256" key="7">
    <source>
        <dbReference type="SAM" id="MobiDB-lite"/>
    </source>
</evidence>
<dbReference type="InterPro" id="IPR045314">
    <property type="entry name" value="bZIP_plant_GBF1"/>
</dbReference>
<protein>
    <recommendedName>
        <fullName evidence="8">BZIP domain-containing protein</fullName>
    </recommendedName>
</protein>
<reference evidence="9" key="1">
    <citation type="submission" date="2021-01" db="EMBL/GenBank/DDBJ databases">
        <title>Adiantum capillus-veneris genome.</title>
        <authorList>
            <person name="Fang Y."/>
            <person name="Liao Q."/>
        </authorList>
    </citation>
    <scope>NUCLEOTIDE SEQUENCE</scope>
    <source>
        <strain evidence="9">H3</strain>
        <tissue evidence="9">Leaf</tissue>
    </source>
</reference>
<evidence type="ECO:0000313" key="9">
    <source>
        <dbReference type="EMBL" id="KAI5078917.1"/>
    </source>
</evidence>
<evidence type="ECO:0000313" key="10">
    <source>
        <dbReference type="Proteomes" id="UP000886520"/>
    </source>
</evidence>
<feature type="domain" description="BZIP" evidence="8">
    <location>
        <begin position="85"/>
        <end position="148"/>
    </location>
</feature>
<keyword evidence="3" id="KW-0238">DNA-binding</keyword>
<keyword evidence="4" id="KW-0804">Transcription</keyword>
<gene>
    <name evidence="9" type="ORF">GOP47_0006588</name>
</gene>
<feature type="region of interest" description="Disordered" evidence="7">
    <location>
        <begin position="1"/>
        <end position="21"/>
    </location>
</feature>
<dbReference type="GO" id="GO:0000976">
    <property type="term" value="F:transcription cis-regulatory region binding"/>
    <property type="evidence" value="ECO:0007669"/>
    <property type="project" value="TreeGrafter"/>
</dbReference>
<feature type="coiled-coil region" evidence="6">
    <location>
        <begin position="110"/>
        <end position="158"/>
    </location>
</feature>
<comment type="caution">
    <text evidence="9">The sequence shown here is derived from an EMBL/GenBank/DDBJ whole genome shotgun (WGS) entry which is preliminary data.</text>
</comment>
<dbReference type="CDD" id="cd14702">
    <property type="entry name" value="bZIP_plant_GBF1"/>
    <property type="match status" value="1"/>
</dbReference>
<keyword evidence="6" id="KW-0175">Coiled coil</keyword>
<dbReference type="GO" id="GO:0045893">
    <property type="term" value="P:positive regulation of DNA-templated transcription"/>
    <property type="evidence" value="ECO:0007669"/>
    <property type="project" value="TreeGrafter"/>
</dbReference>
<evidence type="ECO:0000256" key="4">
    <source>
        <dbReference type="ARBA" id="ARBA00023163"/>
    </source>
</evidence>
<sequence>MVDMAPIPEETGFTSHAAEKPHTSGLGLGLGLTIGCTPDDGISAGASNNRDHAHTSMSNTSASDGGMGLQMQGNSTSDEDQQILDDRKQRRMLSNRESARRSRLRKQQHLDELRGHVAQLRAQNSQMLNSFNLASQQLAQIAEENLKLRSEAMDLSHQLQRLHHTVTFQRANNGPLHGRDARQMVQGSQY</sequence>
<feature type="region of interest" description="Disordered" evidence="7">
    <location>
        <begin position="43"/>
        <end position="108"/>
    </location>
</feature>
<dbReference type="OrthoDB" id="551672at2759"/>
<dbReference type="PANTHER" id="PTHR45764">
    <property type="entry name" value="BZIP TRANSCRIPTION FACTOR 44"/>
    <property type="match status" value="1"/>
</dbReference>
<dbReference type="PANTHER" id="PTHR45764:SF38">
    <property type="entry name" value="BZIP TRANSCRIPTION FACTOR 44"/>
    <property type="match status" value="1"/>
</dbReference>
<evidence type="ECO:0000256" key="6">
    <source>
        <dbReference type="SAM" id="Coils"/>
    </source>
</evidence>
<keyword evidence="5" id="KW-0539">Nucleus</keyword>
<dbReference type="GO" id="GO:0003700">
    <property type="term" value="F:DNA-binding transcription factor activity"/>
    <property type="evidence" value="ECO:0007669"/>
    <property type="project" value="InterPro"/>
</dbReference>
<accession>A0A9D4V3Y3</accession>
<dbReference type="Pfam" id="PF00170">
    <property type="entry name" value="bZIP_1"/>
    <property type="match status" value="1"/>
</dbReference>
<dbReference type="SMART" id="SM00338">
    <property type="entry name" value="BRLZ"/>
    <property type="match status" value="1"/>
</dbReference>
<dbReference type="Proteomes" id="UP000886520">
    <property type="component" value="Chromosome 6"/>
</dbReference>
<organism evidence="9 10">
    <name type="scientific">Adiantum capillus-veneris</name>
    <name type="common">Maidenhair fern</name>
    <dbReference type="NCBI Taxonomy" id="13818"/>
    <lineage>
        <taxon>Eukaryota</taxon>
        <taxon>Viridiplantae</taxon>
        <taxon>Streptophyta</taxon>
        <taxon>Embryophyta</taxon>
        <taxon>Tracheophyta</taxon>
        <taxon>Polypodiopsida</taxon>
        <taxon>Polypodiidae</taxon>
        <taxon>Polypodiales</taxon>
        <taxon>Pteridineae</taxon>
        <taxon>Pteridaceae</taxon>
        <taxon>Vittarioideae</taxon>
        <taxon>Adiantum</taxon>
    </lineage>
</organism>
<comment type="subcellular location">
    <subcellularLocation>
        <location evidence="1">Nucleus</location>
    </subcellularLocation>
</comment>
<dbReference type="PROSITE" id="PS50217">
    <property type="entry name" value="BZIP"/>
    <property type="match status" value="1"/>
</dbReference>
<dbReference type="GO" id="GO:0046982">
    <property type="term" value="F:protein heterodimerization activity"/>
    <property type="evidence" value="ECO:0007669"/>
    <property type="project" value="UniProtKB-ARBA"/>
</dbReference>
<dbReference type="InterPro" id="IPR004827">
    <property type="entry name" value="bZIP"/>
</dbReference>
<dbReference type="Gene3D" id="1.20.5.170">
    <property type="match status" value="1"/>
</dbReference>
<dbReference type="EMBL" id="JABFUD020000006">
    <property type="protein sequence ID" value="KAI5078917.1"/>
    <property type="molecule type" value="Genomic_DNA"/>
</dbReference>
<name>A0A9D4V3Y3_ADICA</name>
<evidence type="ECO:0000256" key="2">
    <source>
        <dbReference type="ARBA" id="ARBA00023015"/>
    </source>
</evidence>
<dbReference type="PROSITE" id="PS00036">
    <property type="entry name" value="BZIP_BASIC"/>
    <property type="match status" value="1"/>
</dbReference>
<keyword evidence="2" id="KW-0805">Transcription regulation</keyword>
<dbReference type="GO" id="GO:0005634">
    <property type="term" value="C:nucleus"/>
    <property type="evidence" value="ECO:0007669"/>
    <property type="project" value="UniProtKB-SubCell"/>
</dbReference>
<dbReference type="InterPro" id="IPR046347">
    <property type="entry name" value="bZIP_sf"/>
</dbReference>
<dbReference type="SUPFAM" id="SSF57959">
    <property type="entry name" value="Leucine zipper domain"/>
    <property type="match status" value="1"/>
</dbReference>
<keyword evidence="10" id="KW-1185">Reference proteome</keyword>
<evidence type="ECO:0000259" key="8">
    <source>
        <dbReference type="PROSITE" id="PS50217"/>
    </source>
</evidence>
<proteinExistence type="predicted"/>
<evidence type="ECO:0000256" key="1">
    <source>
        <dbReference type="ARBA" id="ARBA00004123"/>
    </source>
</evidence>